<evidence type="ECO:0000256" key="8">
    <source>
        <dbReference type="ARBA" id="ARBA00048336"/>
    </source>
</evidence>
<keyword evidence="4 9" id="KW-0378">Hydrolase</keyword>
<evidence type="ECO:0000256" key="9">
    <source>
        <dbReference type="RuleBase" id="RU369031"/>
    </source>
</evidence>
<dbReference type="RefSeq" id="XP_005185584.1">
    <property type="nucleotide sequence ID" value="XM_005185527.3"/>
</dbReference>
<protein>
    <recommendedName>
        <fullName evidence="9">RNA polymerase II subunit A C-terminal domain phosphatase SSU72</fullName>
        <shortName evidence="9">CTD phosphatase SSU72</shortName>
        <ecNumber evidence="9">3.1.3.16</ecNumber>
    </recommendedName>
</protein>
<evidence type="ECO:0000256" key="3">
    <source>
        <dbReference type="ARBA" id="ARBA00022664"/>
    </source>
</evidence>
<dbReference type="eggNOG" id="KOG2424">
    <property type="taxonomic scope" value="Eukaryota"/>
</dbReference>
<dbReference type="Proteomes" id="UP001652621">
    <property type="component" value="Unplaced"/>
</dbReference>
<dbReference type="FunFam" id="3.40.50.2300:FF:000313">
    <property type="entry name" value="Ssu72 CTD phosphatase, isoform B"/>
    <property type="match status" value="1"/>
</dbReference>
<dbReference type="GO" id="GO:0008420">
    <property type="term" value="F:RNA polymerase II CTD heptapeptide repeat phosphatase activity"/>
    <property type="evidence" value="ECO:0007669"/>
    <property type="project" value="UniProtKB-ARBA"/>
</dbReference>
<dbReference type="EC" id="3.1.3.16" evidence="9"/>
<dbReference type="VEuPathDB" id="VectorBase:MDOA000534"/>
<keyword evidence="6 9" id="KW-0539">Nucleus</keyword>
<dbReference type="EnsemblMetazoa" id="MDOA000534-RA">
    <property type="protein sequence ID" value="MDOA000534-PA"/>
    <property type="gene ID" value="MDOA000534"/>
</dbReference>
<dbReference type="KEGG" id="mde:101896077"/>
<keyword evidence="11" id="KW-1185">Reference proteome</keyword>
<dbReference type="GO" id="GO:0005634">
    <property type="term" value="C:nucleus"/>
    <property type="evidence" value="ECO:0007669"/>
    <property type="project" value="UniProtKB-SubCell"/>
</dbReference>
<dbReference type="GO" id="GO:0031124">
    <property type="term" value="P:mRNA 3'-end processing"/>
    <property type="evidence" value="ECO:0007669"/>
    <property type="project" value="UniProtKB-ARBA"/>
</dbReference>
<dbReference type="Gene3D" id="3.40.50.2300">
    <property type="match status" value="2"/>
</dbReference>
<dbReference type="InterPro" id="IPR006811">
    <property type="entry name" value="RNA_pol_II_suA"/>
</dbReference>
<evidence type="ECO:0000256" key="4">
    <source>
        <dbReference type="ARBA" id="ARBA00022801"/>
    </source>
</evidence>
<dbReference type="VEuPathDB" id="VectorBase:MDOMA2_000066"/>
<keyword evidence="3 9" id="KW-0507">mRNA processing</keyword>
<evidence type="ECO:0000313" key="12">
    <source>
        <dbReference type="RefSeq" id="XP_005185584.1"/>
    </source>
</evidence>
<dbReference type="PANTHER" id="PTHR20383">
    <property type="entry name" value="RNA POLYMERASE II SUBUNIT A C-TERMINAL DOMAIN PHOSPHATASE"/>
    <property type="match status" value="1"/>
</dbReference>
<proteinExistence type="inferred from homology"/>
<evidence type="ECO:0000256" key="5">
    <source>
        <dbReference type="ARBA" id="ARBA00022912"/>
    </source>
</evidence>
<comment type="function">
    <text evidence="9">Protein phosphatase that catalyzes the dephosphorylation of the C-terminal domain of RNA polymerase II. Plays a role in RNA processing and termination.</text>
</comment>
<sequence length="195" mass="22826">MSINSNLSIAVVCSSNMNRSMEAHNFLAKKGFYVRSFGTGNNVKLPGMSFDKPNVYEFGTSYDYIYNDLCNKDKQYYTQNGLLHMLDRNRRIKKCPEKFQETKEQFDIIVTVEERVYDQVLEHMESRDVTDNRPVHIFNVDIEDNHEEALMGAFLITDMITMMSKSSDLDNDIDELLQEFESRRNKTVLHSVLFY</sequence>
<reference evidence="10" key="1">
    <citation type="submission" date="2020-05" db="UniProtKB">
        <authorList>
            <consortium name="EnsemblMetazoa"/>
        </authorList>
    </citation>
    <scope>IDENTIFICATION</scope>
    <source>
        <strain evidence="10">Aabys</strain>
    </source>
</reference>
<accession>A0A1I8M2B2</accession>
<dbReference type="STRING" id="7370.A0A1I8M2B2"/>
<keyword evidence="5 9" id="KW-0904">Protein phosphatase</keyword>
<organism evidence="10">
    <name type="scientific">Musca domestica</name>
    <name type="common">House fly</name>
    <dbReference type="NCBI Taxonomy" id="7370"/>
    <lineage>
        <taxon>Eukaryota</taxon>
        <taxon>Metazoa</taxon>
        <taxon>Ecdysozoa</taxon>
        <taxon>Arthropoda</taxon>
        <taxon>Hexapoda</taxon>
        <taxon>Insecta</taxon>
        <taxon>Pterygota</taxon>
        <taxon>Neoptera</taxon>
        <taxon>Endopterygota</taxon>
        <taxon>Diptera</taxon>
        <taxon>Brachycera</taxon>
        <taxon>Muscomorpha</taxon>
        <taxon>Muscoidea</taxon>
        <taxon>Muscidae</taxon>
        <taxon>Musca</taxon>
    </lineage>
</organism>
<dbReference type="OrthoDB" id="57957at2759"/>
<dbReference type="FunFam" id="3.40.50.2300:FF:000039">
    <property type="entry name" value="RNA polymerase II subunit A C-terminal domain phosphatase"/>
    <property type="match status" value="1"/>
</dbReference>
<gene>
    <name evidence="10" type="primary">101896077</name>
    <name evidence="12" type="synonym">LOC101896077</name>
</gene>
<evidence type="ECO:0000313" key="11">
    <source>
        <dbReference type="Proteomes" id="UP001652621"/>
    </source>
</evidence>
<comment type="similarity">
    <text evidence="2 9">Belongs to the SSU72 phosphatase family.</text>
</comment>
<evidence type="ECO:0000256" key="1">
    <source>
        <dbReference type="ARBA" id="ARBA00004123"/>
    </source>
</evidence>
<dbReference type="Pfam" id="PF04722">
    <property type="entry name" value="Ssu72"/>
    <property type="match status" value="1"/>
</dbReference>
<evidence type="ECO:0000256" key="2">
    <source>
        <dbReference type="ARBA" id="ARBA00008978"/>
    </source>
</evidence>
<evidence type="ECO:0000313" key="10">
    <source>
        <dbReference type="EnsemblMetazoa" id="MDOA000534-PA"/>
    </source>
</evidence>
<reference evidence="12" key="2">
    <citation type="submission" date="2025-04" db="UniProtKB">
        <authorList>
            <consortium name="RefSeq"/>
        </authorList>
    </citation>
    <scope>IDENTIFICATION</scope>
    <source>
        <strain evidence="12">Aabys</strain>
    </source>
</reference>
<name>A0A1I8M2B2_MUSDO</name>
<evidence type="ECO:0000256" key="7">
    <source>
        <dbReference type="ARBA" id="ARBA00047761"/>
    </source>
</evidence>
<dbReference type="AlphaFoldDB" id="A0A1I8M2B2"/>
<comment type="catalytic activity">
    <reaction evidence="7 9">
        <text>O-phospho-L-seryl-[protein] + H2O = L-seryl-[protein] + phosphate</text>
        <dbReference type="Rhea" id="RHEA:20629"/>
        <dbReference type="Rhea" id="RHEA-COMP:9863"/>
        <dbReference type="Rhea" id="RHEA-COMP:11604"/>
        <dbReference type="ChEBI" id="CHEBI:15377"/>
        <dbReference type="ChEBI" id="CHEBI:29999"/>
        <dbReference type="ChEBI" id="CHEBI:43474"/>
        <dbReference type="ChEBI" id="CHEBI:83421"/>
        <dbReference type="EC" id="3.1.3.16"/>
    </reaction>
</comment>
<comment type="catalytic activity">
    <reaction evidence="8 9">
        <text>O-phospho-L-threonyl-[protein] + H2O = L-threonyl-[protein] + phosphate</text>
        <dbReference type="Rhea" id="RHEA:47004"/>
        <dbReference type="Rhea" id="RHEA-COMP:11060"/>
        <dbReference type="Rhea" id="RHEA-COMP:11605"/>
        <dbReference type="ChEBI" id="CHEBI:15377"/>
        <dbReference type="ChEBI" id="CHEBI:30013"/>
        <dbReference type="ChEBI" id="CHEBI:43474"/>
        <dbReference type="ChEBI" id="CHEBI:61977"/>
        <dbReference type="EC" id="3.1.3.16"/>
    </reaction>
</comment>
<comment type="subcellular location">
    <subcellularLocation>
        <location evidence="1 9">Nucleus</location>
    </subcellularLocation>
</comment>
<evidence type="ECO:0000256" key="6">
    <source>
        <dbReference type="ARBA" id="ARBA00023242"/>
    </source>
</evidence>